<dbReference type="Proteomes" id="UP001216390">
    <property type="component" value="Chromosome"/>
</dbReference>
<keyword evidence="4 7" id="KW-0238">DNA-binding</keyword>
<keyword evidence="8" id="KW-1185">Reference proteome</keyword>
<evidence type="ECO:0000313" key="7">
    <source>
        <dbReference type="EMBL" id="WCO65787.1"/>
    </source>
</evidence>
<evidence type="ECO:0000256" key="1">
    <source>
        <dbReference type="ARBA" id="ARBA00010641"/>
    </source>
</evidence>
<comment type="similarity">
    <text evidence="1">Belongs to the sigma-70 factor family. ECF subfamily.</text>
</comment>
<keyword evidence="3" id="KW-0731">Sigma factor</keyword>
<dbReference type="PANTHER" id="PTHR43133:SF50">
    <property type="entry name" value="ECF RNA POLYMERASE SIGMA FACTOR SIGM"/>
    <property type="match status" value="1"/>
</dbReference>
<reference evidence="7" key="1">
    <citation type="submission" date="2023-01" db="EMBL/GenBank/DDBJ databases">
        <title>The diversity of Class Acidimicrobiia in South China Sea sediment environments and the proposal of Iamia marina sp. nov., a novel species of the genus Iamia.</title>
        <authorList>
            <person name="He Y."/>
            <person name="Tian X."/>
        </authorList>
    </citation>
    <scope>NUCLEOTIDE SEQUENCE</scope>
    <source>
        <strain evidence="7">DSM 19957</strain>
    </source>
</reference>
<gene>
    <name evidence="7" type="ORF">PO878_14890</name>
</gene>
<name>A0AAE9Y442_9ACTN</name>
<dbReference type="InterPro" id="IPR013325">
    <property type="entry name" value="RNA_pol_sigma_r2"/>
</dbReference>
<dbReference type="SUPFAM" id="SSF88659">
    <property type="entry name" value="Sigma3 and sigma4 domains of RNA polymerase sigma factors"/>
    <property type="match status" value="1"/>
</dbReference>
<evidence type="ECO:0000256" key="5">
    <source>
        <dbReference type="ARBA" id="ARBA00023163"/>
    </source>
</evidence>
<evidence type="ECO:0000256" key="2">
    <source>
        <dbReference type="ARBA" id="ARBA00023015"/>
    </source>
</evidence>
<organism evidence="7 8">
    <name type="scientific">Iamia majanohamensis</name>
    <dbReference type="NCBI Taxonomy" id="467976"/>
    <lineage>
        <taxon>Bacteria</taxon>
        <taxon>Bacillati</taxon>
        <taxon>Actinomycetota</taxon>
        <taxon>Acidimicrobiia</taxon>
        <taxon>Acidimicrobiales</taxon>
        <taxon>Iamiaceae</taxon>
        <taxon>Iamia</taxon>
    </lineage>
</organism>
<dbReference type="InterPro" id="IPR039425">
    <property type="entry name" value="RNA_pol_sigma-70-like"/>
</dbReference>
<dbReference type="SUPFAM" id="SSF88946">
    <property type="entry name" value="Sigma2 domain of RNA polymerase sigma factors"/>
    <property type="match status" value="1"/>
</dbReference>
<dbReference type="AlphaFoldDB" id="A0AAE9Y442"/>
<keyword evidence="2" id="KW-0805">Transcription regulation</keyword>
<evidence type="ECO:0000256" key="4">
    <source>
        <dbReference type="ARBA" id="ARBA00023125"/>
    </source>
</evidence>
<dbReference type="InterPro" id="IPR013324">
    <property type="entry name" value="RNA_pol_sigma_r3/r4-like"/>
</dbReference>
<protein>
    <submittedName>
        <fullName evidence="7">Sigma factor-like helix-turn-helix DNA-binding protein</fullName>
    </submittedName>
</protein>
<dbReference type="Gene3D" id="1.10.10.10">
    <property type="entry name" value="Winged helix-like DNA-binding domain superfamily/Winged helix DNA-binding domain"/>
    <property type="match status" value="1"/>
</dbReference>
<proteinExistence type="inferred from homology"/>
<dbReference type="InterPro" id="IPR013249">
    <property type="entry name" value="RNA_pol_sigma70_r4_t2"/>
</dbReference>
<dbReference type="PANTHER" id="PTHR43133">
    <property type="entry name" value="RNA POLYMERASE ECF-TYPE SIGMA FACTO"/>
    <property type="match status" value="1"/>
</dbReference>
<dbReference type="InterPro" id="IPR036388">
    <property type="entry name" value="WH-like_DNA-bd_sf"/>
</dbReference>
<dbReference type="Pfam" id="PF08281">
    <property type="entry name" value="Sigma70_r4_2"/>
    <property type="match status" value="1"/>
</dbReference>
<evidence type="ECO:0000313" key="8">
    <source>
        <dbReference type="Proteomes" id="UP001216390"/>
    </source>
</evidence>
<evidence type="ECO:0000259" key="6">
    <source>
        <dbReference type="Pfam" id="PF08281"/>
    </source>
</evidence>
<dbReference type="RefSeq" id="WP_272735313.1">
    <property type="nucleotide sequence ID" value="NZ_CP116942.1"/>
</dbReference>
<evidence type="ECO:0000256" key="3">
    <source>
        <dbReference type="ARBA" id="ARBA00023082"/>
    </source>
</evidence>
<dbReference type="GO" id="GO:0016987">
    <property type="term" value="F:sigma factor activity"/>
    <property type="evidence" value="ECO:0007669"/>
    <property type="project" value="UniProtKB-KW"/>
</dbReference>
<dbReference type="EMBL" id="CP116942">
    <property type="protein sequence ID" value="WCO65787.1"/>
    <property type="molecule type" value="Genomic_DNA"/>
</dbReference>
<dbReference type="GO" id="GO:0003677">
    <property type="term" value="F:DNA binding"/>
    <property type="evidence" value="ECO:0007669"/>
    <property type="project" value="UniProtKB-KW"/>
</dbReference>
<dbReference type="GO" id="GO:0006352">
    <property type="term" value="P:DNA-templated transcription initiation"/>
    <property type="evidence" value="ECO:0007669"/>
    <property type="project" value="InterPro"/>
</dbReference>
<dbReference type="KEGG" id="ima:PO878_14890"/>
<feature type="domain" description="RNA polymerase sigma factor 70 region 4 type 2" evidence="6">
    <location>
        <begin position="99"/>
        <end position="150"/>
    </location>
</feature>
<accession>A0AAE9Y442</accession>
<keyword evidence="5" id="KW-0804">Transcription</keyword>
<sequence length="163" mass="17888">MSTDPDLDRLRPVYEDIHARLWRAVLAWSGSAHVADEAVAEAFAQAARRGDAVRDPAAWVWRAAFRIAGGELARLRETEHLADVDPPSRAAFLPADTVDLLRALRRLSDQQRRAVVLVDGAGMTAPQAAAVLATSPATVRVQLSRARRRLRSLLSDQEPDDAH</sequence>